<dbReference type="AlphaFoldDB" id="B5VET5"/>
<feature type="transmembrane region" description="Helical" evidence="1">
    <location>
        <begin position="86"/>
        <end position="110"/>
    </location>
</feature>
<comment type="caution">
    <text evidence="2">The sequence shown here is derived from an EMBL/GenBank/DDBJ whole genome shotgun (WGS) entry which is preliminary data.</text>
</comment>
<name>B5VET5_YEAS6</name>
<accession>B5VET5</accession>
<keyword evidence="1" id="KW-0812">Transmembrane</keyword>
<dbReference type="EMBL" id="ABSV01000223">
    <property type="protein sequence ID" value="EDZ73571.1"/>
    <property type="molecule type" value="Genomic_DNA"/>
</dbReference>
<dbReference type="Proteomes" id="UP000008988">
    <property type="component" value="Unassembled WGS sequence"/>
</dbReference>
<reference evidence="2 3" key="1">
    <citation type="journal article" date="2008" name="FEMS Yeast Res.">
        <title>Comparative genome analysis of a Saccharomyces cerevisiae wine strain.</title>
        <authorList>
            <person name="Borneman A.R."/>
            <person name="Forgan A.H."/>
            <person name="Pretorius I.S."/>
            <person name="Chambers P.J."/>
        </authorList>
    </citation>
    <scope>NUCLEOTIDE SEQUENCE [LARGE SCALE GENOMIC DNA]</scope>
    <source>
        <strain evidence="2 3">AWRI1631</strain>
    </source>
</reference>
<protein>
    <submittedName>
        <fullName evidence="2">Uncharacterized protein</fullName>
    </submittedName>
</protein>
<evidence type="ECO:0000313" key="2">
    <source>
        <dbReference type="EMBL" id="EDZ73571.1"/>
    </source>
</evidence>
<keyword evidence="1" id="KW-1133">Transmembrane helix</keyword>
<keyword evidence="1" id="KW-0472">Membrane</keyword>
<evidence type="ECO:0000256" key="1">
    <source>
        <dbReference type="SAM" id="Phobius"/>
    </source>
</evidence>
<feature type="transmembrane region" description="Helical" evidence="1">
    <location>
        <begin position="53"/>
        <end position="74"/>
    </location>
</feature>
<evidence type="ECO:0000313" key="3">
    <source>
        <dbReference type="Proteomes" id="UP000008988"/>
    </source>
</evidence>
<gene>
    <name evidence="2" type="ORF">AWRI1631_30460</name>
</gene>
<proteinExistence type="predicted"/>
<organism evidence="2 3">
    <name type="scientific">Saccharomyces cerevisiae (strain AWRI1631)</name>
    <name type="common">Baker's yeast</name>
    <dbReference type="NCBI Taxonomy" id="545124"/>
    <lineage>
        <taxon>Eukaryota</taxon>
        <taxon>Fungi</taxon>
        <taxon>Dikarya</taxon>
        <taxon>Ascomycota</taxon>
        <taxon>Saccharomycotina</taxon>
        <taxon>Saccharomycetes</taxon>
        <taxon>Saccharomycetales</taxon>
        <taxon>Saccharomycetaceae</taxon>
        <taxon>Saccharomyces</taxon>
    </lineage>
</organism>
<sequence length="171" mass="18906">MIILVMLNTRFFNPYCFQPSSSLCRPSYSLFSGILACISSSKILPFENFFKSTLLGGFFTVVGAFTVSLSFLSLSSFKSSSDREAAIFSLSVPFSAPSSMFSPTLLLLLVRLGKVTLEGSLWYRPNPLAFFPWKELKDGSFTTSVGSALFDIGDWFGFLSFMSYSCDMPTP</sequence>